<accession>A0A1C9CB02</accession>
<dbReference type="EMBL" id="KX284715">
    <property type="protein sequence ID" value="AOM65556.1"/>
    <property type="molecule type" value="Genomic_DNA"/>
</dbReference>
<geneLocation type="plastid" evidence="1"/>
<name>A0A1C9CB02_9FLOR</name>
<dbReference type="GeneID" id="29069735"/>
<dbReference type="RefSeq" id="YP_009293868.1">
    <property type="nucleotide sequence ID" value="NC_031145.1"/>
</dbReference>
<sequence>MSLFNLMFMQWISDYSDRFISEVNTCDYKKIKSFDSNFRATINPVLLISAKTKVNSREKTVENFSDKKYMTNNLIKELIHKYWQQTIFLSIPNSSSENYSNKLRSDSISPDKSKQKKFLADFSKALVIGRIEASVIKDISSKTKNSYIKYVWRKGVNLPSPNNWSGIFENKRYSSFPSKMQVNLMQKLKANQFPVFTLVNGFNQIIVTEPSEELLINENLLDKFYKWYHDNFLWQKDYKPVYEGLFFVNPSDAEEYQEYTASKYINSSRQYNLNLFASGLDVYYRMVRTSPPRVQFRLIPDLKEVGRLVRKYRNKKNITFHHKQKYGRNYFQGQPIYLIQPVLSRSKASNITQLVKYTYKIGRSNNEIESDTVFTNYDTAVLAWQKFRHEHSEYKLPSVPKLMVYNLEDLLSRDESDISISQKNYFFVPAQESYYFMTNNEIKQSKISKSSYLNHKMLYAKVWAKRILWSLTSRQPINW</sequence>
<gene>
    <name evidence="1" type="primary">ycf80</name>
    <name evidence="1" type="ORF">Ahnf_071</name>
</gene>
<reference evidence="1" key="1">
    <citation type="journal article" date="2016" name="BMC Biol.">
        <title>Parallel evolution of highly conserved plastid genome architecture in red seaweeds and seed plants.</title>
        <authorList>
            <person name="Lee J."/>
            <person name="Cho C.H."/>
            <person name="Park S.I."/>
            <person name="Choi J.W."/>
            <person name="Song H.S."/>
            <person name="West J.A."/>
            <person name="Bhattacharya D."/>
            <person name="Yoon H.S."/>
        </authorList>
    </citation>
    <scope>NUCLEOTIDE SEQUENCE</scope>
</reference>
<dbReference type="AlphaFoldDB" id="A0A1C9CB02"/>
<protein>
    <recommendedName>
        <fullName evidence="2">Ycf80</fullName>
    </recommendedName>
</protein>
<evidence type="ECO:0008006" key="2">
    <source>
        <dbReference type="Google" id="ProtNLM"/>
    </source>
</evidence>
<evidence type="ECO:0000313" key="1">
    <source>
        <dbReference type="EMBL" id="AOM65556.1"/>
    </source>
</evidence>
<organism evidence="1">
    <name type="scientific">Ahnfeltia plicata</name>
    <dbReference type="NCBI Taxonomy" id="28023"/>
    <lineage>
        <taxon>Eukaryota</taxon>
        <taxon>Rhodophyta</taxon>
        <taxon>Florideophyceae</taxon>
        <taxon>Ahnfeltiophycidae</taxon>
        <taxon>Ahnfeltiales</taxon>
        <taxon>Ahnfeltiaceae</taxon>
        <taxon>Ahnfeltia</taxon>
    </lineage>
</organism>
<keyword evidence="1" id="KW-0934">Plastid</keyword>
<proteinExistence type="predicted"/>